<dbReference type="InterPro" id="IPR014710">
    <property type="entry name" value="RmlC-like_jellyroll"/>
</dbReference>
<reference evidence="3" key="3">
    <citation type="submission" date="2025-08" db="UniProtKB">
        <authorList>
            <consortium name="RefSeq"/>
        </authorList>
    </citation>
    <scope>IDENTIFICATION</scope>
    <source>
        <strain evidence="3">CBS 342.82</strain>
    </source>
</reference>
<dbReference type="Pfam" id="PF13621">
    <property type="entry name" value="Cupin_8"/>
    <property type="match status" value="1"/>
</dbReference>
<dbReference type="SMART" id="SM00558">
    <property type="entry name" value="JmjC"/>
    <property type="match status" value="1"/>
</dbReference>
<protein>
    <submittedName>
        <fullName evidence="3">Clavaminate synthase-like protein</fullName>
    </submittedName>
</protein>
<evidence type="ECO:0000313" key="3">
    <source>
        <dbReference type="RefSeq" id="XP_033463982.1"/>
    </source>
</evidence>
<sequence length="352" mass="39979">MNSRRALISLIETYHELNSSTVDELPTIPTALGFHRYVAKNRPFIVRNGARDWKATRLWNAKYLRETMRSRKVKVAITPLGNADAVVEDQHGRIMFVEPYEIDEGFEEFLDYVQIDSSSCSSNISTHNGNVKYAQTQNDNLRAEYEALFADVPPTIPFATEALEQQPDAINFWLGNHRSTTALHKDNYENIYVQIRGQKHFTLLPPVEAPSVNDVSLDRGRYRPGNGSDATELIACPDETAEPVPVATWDPDDPEHRPSEFSRFSRPTHVTLNEGDMMYLPALWYHKVGQSNGKEGFACSVNYWFDMSFDGGFWSTQSFIRDVVSSMALTVEYPELIVGDDNDAKRENVSTR</sequence>
<dbReference type="PANTHER" id="PTHR12461:SF99">
    <property type="entry name" value="BIFUNCTIONAL PEPTIDASE AND (3S)-LYSYL HYDROXYLASE JMJD7"/>
    <property type="match status" value="1"/>
</dbReference>
<dbReference type="Gene3D" id="2.60.120.10">
    <property type="entry name" value="Jelly Rolls"/>
    <property type="match status" value="1"/>
</dbReference>
<dbReference type="GeneID" id="54358485"/>
<name>A0A6J3MG43_9PEZI</name>
<gene>
    <name evidence="3" type="ORF">K489DRAFT_310167</name>
</gene>
<accession>A0A6J3MG43</accession>
<evidence type="ECO:0000259" key="1">
    <source>
        <dbReference type="PROSITE" id="PS51184"/>
    </source>
</evidence>
<dbReference type="RefSeq" id="XP_033463982.1">
    <property type="nucleotide sequence ID" value="XM_033600685.1"/>
</dbReference>
<dbReference type="OrthoDB" id="415358at2759"/>
<dbReference type="InterPro" id="IPR041667">
    <property type="entry name" value="Cupin_8"/>
</dbReference>
<dbReference type="PROSITE" id="PS51184">
    <property type="entry name" value="JMJC"/>
    <property type="match status" value="1"/>
</dbReference>
<dbReference type="InterPro" id="IPR003347">
    <property type="entry name" value="JmjC_dom"/>
</dbReference>
<keyword evidence="2" id="KW-1185">Reference proteome</keyword>
<proteinExistence type="predicted"/>
<reference evidence="3" key="2">
    <citation type="submission" date="2020-04" db="EMBL/GenBank/DDBJ databases">
        <authorList>
            <consortium name="NCBI Genome Project"/>
        </authorList>
    </citation>
    <scope>NUCLEOTIDE SEQUENCE</scope>
    <source>
        <strain evidence="3">CBS 342.82</strain>
    </source>
</reference>
<dbReference type="PANTHER" id="PTHR12461">
    <property type="entry name" value="HYPOXIA-INDUCIBLE FACTOR 1 ALPHA INHIBITOR-RELATED"/>
    <property type="match status" value="1"/>
</dbReference>
<reference evidence="3" key="1">
    <citation type="submission" date="2020-01" db="EMBL/GenBank/DDBJ databases">
        <authorList>
            <consortium name="DOE Joint Genome Institute"/>
            <person name="Haridas S."/>
            <person name="Albert R."/>
            <person name="Binder M."/>
            <person name="Bloem J."/>
            <person name="Labutti K."/>
            <person name="Salamov A."/>
            <person name="Andreopoulos B."/>
            <person name="Baker S.E."/>
            <person name="Barry K."/>
            <person name="Bills G."/>
            <person name="Bluhm B.H."/>
            <person name="Cannon C."/>
            <person name="Castanera R."/>
            <person name="Culley D.E."/>
            <person name="Daum C."/>
            <person name="Ezra D."/>
            <person name="Gonzalez J.B."/>
            <person name="Henrissat B."/>
            <person name="Kuo A."/>
            <person name="Liang C."/>
            <person name="Lipzen A."/>
            <person name="Lutzoni F."/>
            <person name="Magnuson J."/>
            <person name="Mondo S."/>
            <person name="Nolan M."/>
            <person name="Ohm R."/>
            <person name="Pangilinan J."/>
            <person name="Park H.-J."/>
            <person name="Ramirez L."/>
            <person name="Alfaro M."/>
            <person name="Sun H."/>
            <person name="Tritt A."/>
            <person name="Yoshinaga Y."/>
            <person name="Zwiers L.-H."/>
            <person name="Turgeon B.G."/>
            <person name="Goodwin S.B."/>
            <person name="Spatafora J.W."/>
            <person name="Crous P.W."/>
            <person name="Grigoriev I.V."/>
        </authorList>
    </citation>
    <scope>NUCLEOTIDE SEQUENCE</scope>
    <source>
        <strain evidence="3">CBS 342.82</strain>
    </source>
</reference>
<evidence type="ECO:0000313" key="2">
    <source>
        <dbReference type="Proteomes" id="UP000504637"/>
    </source>
</evidence>
<organism evidence="3">
    <name type="scientific">Dissoconium aciculare CBS 342.82</name>
    <dbReference type="NCBI Taxonomy" id="1314786"/>
    <lineage>
        <taxon>Eukaryota</taxon>
        <taxon>Fungi</taxon>
        <taxon>Dikarya</taxon>
        <taxon>Ascomycota</taxon>
        <taxon>Pezizomycotina</taxon>
        <taxon>Dothideomycetes</taxon>
        <taxon>Dothideomycetidae</taxon>
        <taxon>Mycosphaerellales</taxon>
        <taxon>Dissoconiaceae</taxon>
        <taxon>Dissoconium</taxon>
    </lineage>
</organism>
<dbReference type="SUPFAM" id="SSF51197">
    <property type="entry name" value="Clavaminate synthase-like"/>
    <property type="match status" value="1"/>
</dbReference>
<feature type="domain" description="JmjC" evidence="1">
    <location>
        <begin position="141"/>
        <end position="320"/>
    </location>
</feature>
<dbReference type="AlphaFoldDB" id="A0A6J3MG43"/>
<dbReference type="Proteomes" id="UP000504637">
    <property type="component" value="Unplaced"/>
</dbReference>